<dbReference type="EMBL" id="DVOL01000007">
    <property type="protein sequence ID" value="HIV10180.1"/>
    <property type="molecule type" value="Genomic_DNA"/>
</dbReference>
<dbReference type="Proteomes" id="UP000823960">
    <property type="component" value="Unassembled WGS sequence"/>
</dbReference>
<name>A0A9D1T372_9FIRM</name>
<gene>
    <name evidence="1" type="ORF">IAD28_00575</name>
</gene>
<evidence type="ECO:0000313" key="1">
    <source>
        <dbReference type="EMBL" id="HIV10180.1"/>
    </source>
</evidence>
<dbReference type="AlphaFoldDB" id="A0A9D1T372"/>
<evidence type="ECO:0000313" key="2">
    <source>
        <dbReference type="Proteomes" id="UP000823960"/>
    </source>
</evidence>
<reference evidence="1" key="2">
    <citation type="journal article" date="2021" name="PeerJ">
        <title>Extensive microbial diversity within the chicken gut microbiome revealed by metagenomics and culture.</title>
        <authorList>
            <person name="Gilroy R."/>
            <person name="Ravi A."/>
            <person name="Getino M."/>
            <person name="Pursley I."/>
            <person name="Horton D.L."/>
            <person name="Alikhan N.F."/>
            <person name="Baker D."/>
            <person name="Gharbi K."/>
            <person name="Hall N."/>
            <person name="Watson M."/>
            <person name="Adriaenssens E.M."/>
            <person name="Foster-Nyarko E."/>
            <person name="Jarju S."/>
            <person name="Secka A."/>
            <person name="Antonio M."/>
            <person name="Oren A."/>
            <person name="Chaudhuri R.R."/>
            <person name="La Ragione R."/>
            <person name="Hildebrand F."/>
            <person name="Pallen M.J."/>
        </authorList>
    </citation>
    <scope>NUCLEOTIDE SEQUENCE</scope>
    <source>
        <strain evidence="1">1370</strain>
    </source>
</reference>
<protein>
    <submittedName>
        <fullName evidence="1">Uncharacterized protein</fullName>
    </submittedName>
</protein>
<sequence>MKGRIFTLTVIFAVLLTALSGCTPKLKTERTIPKCFDTIMEITHEDMTYQATASRLDDGVWIIELTSPEAVKGLVYNINSGSAEISFKGLHFTFDTQKFPVSSVISIAIASIDKLAPMTLDLTQGETLDISSGEADGLTYSLTMDKNGTPQSLELGDYGMSIKFSGFTELEQIELNEQTAAAQ</sequence>
<dbReference type="PROSITE" id="PS51257">
    <property type="entry name" value="PROKAR_LIPOPROTEIN"/>
    <property type="match status" value="1"/>
</dbReference>
<organism evidence="1 2">
    <name type="scientific">Candidatus Faeciplasma avium</name>
    <dbReference type="NCBI Taxonomy" id="2840798"/>
    <lineage>
        <taxon>Bacteria</taxon>
        <taxon>Bacillati</taxon>
        <taxon>Bacillota</taxon>
        <taxon>Clostridia</taxon>
        <taxon>Eubacteriales</taxon>
        <taxon>Oscillospiraceae</taxon>
        <taxon>Oscillospiraceae incertae sedis</taxon>
        <taxon>Candidatus Faeciplasma</taxon>
    </lineage>
</organism>
<reference evidence="1" key="1">
    <citation type="submission" date="2020-10" db="EMBL/GenBank/DDBJ databases">
        <authorList>
            <person name="Gilroy R."/>
        </authorList>
    </citation>
    <scope>NUCLEOTIDE SEQUENCE</scope>
    <source>
        <strain evidence="1">1370</strain>
    </source>
</reference>
<comment type="caution">
    <text evidence="1">The sequence shown here is derived from an EMBL/GenBank/DDBJ whole genome shotgun (WGS) entry which is preliminary data.</text>
</comment>
<proteinExistence type="predicted"/>
<accession>A0A9D1T372</accession>